<feature type="chain" id="PRO_5043560665" description="Secreted protein" evidence="1">
    <location>
        <begin position="34"/>
        <end position="141"/>
    </location>
</feature>
<evidence type="ECO:0000313" key="3">
    <source>
        <dbReference type="Proteomes" id="UP000218824"/>
    </source>
</evidence>
<dbReference type="Proteomes" id="UP000218824">
    <property type="component" value="Chromosome"/>
</dbReference>
<accession>A0AAU9AVG1</accession>
<organism evidence="2 3">
    <name type="scientific">Lysobacter enzymogenes</name>
    <dbReference type="NCBI Taxonomy" id="69"/>
    <lineage>
        <taxon>Bacteria</taxon>
        <taxon>Pseudomonadati</taxon>
        <taxon>Pseudomonadota</taxon>
        <taxon>Gammaproteobacteria</taxon>
        <taxon>Lysobacterales</taxon>
        <taxon>Lysobacteraceae</taxon>
        <taxon>Lysobacter</taxon>
    </lineage>
</organism>
<evidence type="ECO:0000256" key="1">
    <source>
        <dbReference type="SAM" id="SignalP"/>
    </source>
</evidence>
<reference evidence="2 3" key="1">
    <citation type="journal article" date="2017" name="DNA Res.">
        <title>Complete genome sequence and expression profile of the commercial lytic enzyme producer Lysobacter enzymogenes M497-1.</title>
        <authorList>
            <person name="Takami H."/>
            <person name="Toyoda A."/>
            <person name="Uchiyama I."/>
            <person name="Itoh T."/>
            <person name="Takaki Y."/>
            <person name="Arai W."/>
            <person name="Nishi S."/>
            <person name="Kawai M."/>
            <person name="Shinya K."/>
            <person name="Ikeda H."/>
        </authorList>
    </citation>
    <scope>NUCLEOTIDE SEQUENCE [LARGE SCALE GENOMIC DNA]</scope>
    <source>
        <strain evidence="2 3">M497-1</strain>
    </source>
</reference>
<gene>
    <name evidence="2" type="ORF">LEN_2850</name>
</gene>
<dbReference type="AlphaFoldDB" id="A0AAU9AVG1"/>
<protein>
    <recommendedName>
        <fullName evidence="4">Secreted protein</fullName>
    </recommendedName>
</protein>
<dbReference type="EMBL" id="AP014940">
    <property type="protein sequence ID" value="BAV98337.1"/>
    <property type="molecule type" value="Genomic_DNA"/>
</dbReference>
<dbReference type="GeneID" id="83064688"/>
<dbReference type="KEGG" id="lem:LEN_2850"/>
<dbReference type="RefSeq" id="WP_096378822.1">
    <property type="nucleotide sequence ID" value="NZ_AP014940.1"/>
</dbReference>
<feature type="signal peptide" evidence="1">
    <location>
        <begin position="1"/>
        <end position="33"/>
    </location>
</feature>
<evidence type="ECO:0000313" key="2">
    <source>
        <dbReference type="EMBL" id="BAV98337.1"/>
    </source>
</evidence>
<sequence>MKTIGWTLTNAALCGALALTAIGSAVAPAPAQAQIGLGPRLWCFVSPNDMPGDPNFGRCASFYPGSRTYRADLEVRGLPAGSYTYVWSSEWAGTLPCSTQSCTRTYRGDSPVSDLISVTYTNLATGESDTVANTVQINGPI</sequence>
<evidence type="ECO:0008006" key="4">
    <source>
        <dbReference type="Google" id="ProtNLM"/>
    </source>
</evidence>
<name>A0AAU9AVG1_LYSEN</name>
<proteinExistence type="predicted"/>
<keyword evidence="1" id="KW-0732">Signal</keyword>